<dbReference type="GO" id="GO:0003677">
    <property type="term" value="F:DNA binding"/>
    <property type="evidence" value="ECO:0007669"/>
    <property type="project" value="UniProtKB-UniRule"/>
</dbReference>
<dbReference type="SUPFAM" id="SSF46689">
    <property type="entry name" value="Homeodomain-like"/>
    <property type="match status" value="1"/>
</dbReference>
<dbReference type="InterPro" id="IPR051662">
    <property type="entry name" value="H2.0_Homeobox_NeuralPatt"/>
</dbReference>
<reference evidence="8" key="1">
    <citation type="submission" date="2025-08" db="UniProtKB">
        <authorList>
            <consortium name="RefSeq"/>
        </authorList>
    </citation>
    <scope>IDENTIFICATION</scope>
    <source>
        <strain evidence="8">Wakin</strain>
        <tissue evidence="8">Muscle</tissue>
    </source>
</reference>
<feature type="DNA-binding region" description="Homeobox" evidence="4">
    <location>
        <begin position="140"/>
        <end position="199"/>
    </location>
</feature>
<gene>
    <name evidence="8" type="primary">LOC113072986</name>
</gene>
<evidence type="ECO:0000313" key="8">
    <source>
        <dbReference type="RefSeq" id="XP_026101650.1"/>
    </source>
</evidence>
<evidence type="ECO:0000259" key="6">
    <source>
        <dbReference type="PROSITE" id="PS50071"/>
    </source>
</evidence>
<dbReference type="GO" id="GO:0000981">
    <property type="term" value="F:DNA-binding transcription factor activity, RNA polymerase II-specific"/>
    <property type="evidence" value="ECO:0007669"/>
    <property type="project" value="InterPro"/>
</dbReference>
<dbReference type="PANTHER" id="PTHR24331">
    <property type="entry name" value="DBX"/>
    <property type="match status" value="1"/>
</dbReference>
<dbReference type="InterPro" id="IPR020479">
    <property type="entry name" value="HD_metazoa"/>
</dbReference>
<dbReference type="KEGG" id="caua:113072986"/>
<dbReference type="OrthoDB" id="6159439at2759"/>
<keyword evidence="2 4" id="KW-0371">Homeobox</keyword>
<comment type="subcellular location">
    <subcellularLocation>
        <location evidence="4 5">Nucleus</location>
    </subcellularLocation>
</comment>
<dbReference type="PROSITE" id="PS50071">
    <property type="entry name" value="HOMEOBOX_2"/>
    <property type="match status" value="1"/>
</dbReference>
<dbReference type="Gene3D" id="1.10.10.60">
    <property type="entry name" value="Homeodomain-like"/>
    <property type="match status" value="1"/>
</dbReference>
<dbReference type="InterPro" id="IPR017970">
    <property type="entry name" value="Homeobox_CS"/>
</dbReference>
<dbReference type="RefSeq" id="XP_026101650.1">
    <property type="nucleotide sequence ID" value="XM_026245865.1"/>
</dbReference>
<evidence type="ECO:0000256" key="1">
    <source>
        <dbReference type="ARBA" id="ARBA00023125"/>
    </source>
</evidence>
<dbReference type="Pfam" id="PF00046">
    <property type="entry name" value="Homeodomain"/>
    <property type="match status" value="1"/>
</dbReference>
<protein>
    <submittedName>
        <fullName evidence="8">Homeobox protein DBX2-like</fullName>
    </submittedName>
</protein>
<dbReference type="InterPro" id="IPR009057">
    <property type="entry name" value="Homeodomain-like_sf"/>
</dbReference>
<evidence type="ECO:0000256" key="5">
    <source>
        <dbReference type="RuleBase" id="RU000682"/>
    </source>
</evidence>
<dbReference type="SMART" id="SM00389">
    <property type="entry name" value="HOX"/>
    <property type="match status" value="1"/>
</dbReference>
<dbReference type="GO" id="GO:0005634">
    <property type="term" value="C:nucleus"/>
    <property type="evidence" value="ECO:0007669"/>
    <property type="project" value="UniProtKB-SubCell"/>
</dbReference>
<organism evidence="7 8">
    <name type="scientific">Carassius auratus</name>
    <name type="common">Goldfish</name>
    <dbReference type="NCBI Taxonomy" id="7957"/>
    <lineage>
        <taxon>Eukaryota</taxon>
        <taxon>Metazoa</taxon>
        <taxon>Chordata</taxon>
        <taxon>Craniata</taxon>
        <taxon>Vertebrata</taxon>
        <taxon>Euteleostomi</taxon>
        <taxon>Actinopterygii</taxon>
        <taxon>Neopterygii</taxon>
        <taxon>Teleostei</taxon>
        <taxon>Ostariophysi</taxon>
        <taxon>Cypriniformes</taxon>
        <taxon>Cyprinidae</taxon>
        <taxon>Cyprininae</taxon>
        <taxon>Carassius</taxon>
    </lineage>
</organism>
<feature type="domain" description="Homeobox" evidence="6">
    <location>
        <begin position="138"/>
        <end position="198"/>
    </location>
</feature>
<accession>A0A6P6MY95</accession>
<dbReference type="Proteomes" id="UP000515129">
    <property type="component" value="Unplaced"/>
</dbReference>
<sequence>MKGSTFRPTERAALIRANHSEPSTALFSLCFLMKLTLTNSPNALDRRTRYLQDMAGLPPRQPGFGNSGKCFLIENLLRSPAPGVCPKRCSPDRLCVPQEPAHTPPVFMSSVSLPCCSGPGPVMMTAAQFPGGVVSRARPGVLRRAVFSEEQRRELERTFCKQKYISKTDRNRLATDLCLKETQVKIWFQNRRMKWRNSREKESTHTPPPVERLMLWRQSEPHTHTHRCTAHTHTHQMTHQRREHTLDAKLKKKRHLVLKCCKYASVC</sequence>
<dbReference type="CDD" id="cd00086">
    <property type="entry name" value="homeodomain"/>
    <property type="match status" value="1"/>
</dbReference>
<dbReference type="AlphaFoldDB" id="A0A6P6MY95"/>
<dbReference type="PRINTS" id="PR00024">
    <property type="entry name" value="HOMEOBOX"/>
</dbReference>
<evidence type="ECO:0000256" key="3">
    <source>
        <dbReference type="ARBA" id="ARBA00023242"/>
    </source>
</evidence>
<evidence type="ECO:0000256" key="4">
    <source>
        <dbReference type="PROSITE-ProRule" id="PRU00108"/>
    </source>
</evidence>
<dbReference type="PROSITE" id="PS00027">
    <property type="entry name" value="HOMEOBOX_1"/>
    <property type="match status" value="1"/>
</dbReference>
<evidence type="ECO:0000256" key="2">
    <source>
        <dbReference type="ARBA" id="ARBA00023155"/>
    </source>
</evidence>
<dbReference type="GeneID" id="113072986"/>
<keyword evidence="3 4" id="KW-0539">Nucleus</keyword>
<name>A0A6P6MY95_CARAU</name>
<keyword evidence="7" id="KW-1185">Reference proteome</keyword>
<dbReference type="InterPro" id="IPR001356">
    <property type="entry name" value="HD"/>
</dbReference>
<proteinExistence type="predicted"/>
<keyword evidence="1 4" id="KW-0238">DNA-binding</keyword>
<evidence type="ECO:0000313" key="7">
    <source>
        <dbReference type="Proteomes" id="UP000515129"/>
    </source>
</evidence>
<dbReference type="PANTHER" id="PTHR24331:SF4">
    <property type="entry name" value="HOMEOBOX PROTEIN DBX2"/>
    <property type="match status" value="1"/>
</dbReference>